<dbReference type="Proteomes" id="UP000006352">
    <property type="component" value="Unassembled WGS sequence"/>
</dbReference>
<reference evidence="2 3" key="1">
    <citation type="journal article" date="2012" name="Appl. Environ. Microbiol.">
        <title>Short-read sequencing for genomic analysis of the brown rot fungus Fibroporia radiculosa.</title>
        <authorList>
            <person name="Tang J.D."/>
            <person name="Perkins A.D."/>
            <person name="Sonstegard T.S."/>
            <person name="Schroeder S.G."/>
            <person name="Burgess S.C."/>
            <person name="Diehl S.V."/>
        </authorList>
    </citation>
    <scope>NUCLEOTIDE SEQUENCE [LARGE SCALE GENOMIC DNA]</scope>
    <source>
        <strain evidence="2 3">TFFH 294</strain>
    </source>
</reference>
<organism evidence="2 3">
    <name type="scientific">Fibroporia radiculosa</name>
    <dbReference type="NCBI Taxonomy" id="599839"/>
    <lineage>
        <taxon>Eukaryota</taxon>
        <taxon>Fungi</taxon>
        <taxon>Dikarya</taxon>
        <taxon>Basidiomycota</taxon>
        <taxon>Agaricomycotina</taxon>
        <taxon>Agaricomycetes</taxon>
        <taxon>Polyporales</taxon>
        <taxon>Fibroporiaceae</taxon>
        <taxon>Fibroporia</taxon>
    </lineage>
</organism>
<dbReference type="HOGENOM" id="CLU_398499_0_0_1"/>
<gene>
    <name evidence="2" type="ORF">FIBRA_01204</name>
</gene>
<feature type="compositionally biased region" description="Acidic residues" evidence="1">
    <location>
        <begin position="634"/>
        <end position="644"/>
    </location>
</feature>
<dbReference type="InParanoid" id="J4H0Z1"/>
<dbReference type="RefSeq" id="XP_012178472.1">
    <property type="nucleotide sequence ID" value="XM_012323082.1"/>
</dbReference>
<feature type="compositionally biased region" description="Polar residues" evidence="1">
    <location>
        <begin position="535"/>
        <end position="552"/>
    </location>
</feature>
<proteinExistence type="predicted"/>
<dbReference type="STRING" id="599839.J4H0Z1"/>
<feature type="region of interest" description="Disordered" evidence="1">
    <location>
        <begin position="482"/>
        <end position="691"/>
    </location>
</feature>
<evidence type="ECO:0000256" key="1">
    <source>
        <dbReference type="SAM" id="MobiDB-lite"/>
    </source>
</evidence>
<dbReference type="EMBL" id="HE796919">
    <property type="protein sequence ID" value="CCL99189.1"/>
    <property type="molecule type" value="Genomic_DNA"/>
</dbReference>
<name>J4H0Z1_9APHY</name>
<evidence type="ECO:0000313" key="2">
    <source>
        <dbReference type="EMBL" id="CCL99189.1"/>
    </source>
</evidence>
<feature type="compositionally biased region" description="Polar residues" evidence="1">
    <location>
        <begin position="584"/>
        <end position="598"/>
    </location>
</feature>
<keyword evidence="3" id="KW-1185">Reference proteome</keyword>
<feature type="region of interest" description="Disordered" evidence="1">
    <location>
        <begin position="127"/>
        <end position="211"/>
    </location>
</feature>
<evidence type="ECO:0000313" key="3">
    <source>
        <dbReference type="Proteomes" id="UP000006352"/>
    </source>
</evidence>
<feature type="region of interest" description="Disordered" evidence="1">
    <location>
        <begin position="40"/>
        <end position="102"/>
    </location>
</feature>
<feature type="region of interest" description="Disordered" evidence="1">
    <location>
        <begin position="289"/>
        <end position="312"/>
    </location>
</feature>
<dbReference type="AlphaFoldDB" id="J4H0Z1"/>
<feature type="region of interest" description="Disordered" evidence="1">
    <location>
        <begin position="252"/>
        <end position="273"/>
    </location>
</feature>
<feature type="compositionally biased region" description="Basic and acidic residues" evidence="1">
    <location>
        <begin position="494"/>
        <end position="504"/>
    </location>
</feature>
<protein>
    <submittedName>
        <fullName evidence="2">Uncharacterized protein</fullName>
    </submittedName>
</protein>
<accession>J4H0Z1</accession>
<feature type="compositionally biased region" description="Low complexity" evidence="1">
    <location>
        <begin position="682"/>
        <end position="691"/>
    </location>
</feature>
<dbReference type="OrthoDB" id="2804307at2759"/>
<dbReference type="GeneID" id="24094100"/>
<sequence>MNIVHLRTLSRVEIQKLARANNIKANLKTTTIIELLLERNPPSPEPQVAADPAGTTSNLVDRSRNPSPSSSPPPPSFTLQTPRPPSRTAHTAGGPSDNNVTRFLAPHVLPGVSSSFNVVDDKDFVSDVDEDGLQSPIRRARTRSGNPSPPASGLPPMMLKTPKGPSTLSTQPPAAGLSPPRARSASFVAQSSRSSSPSSIAGNASVASTRMVEKKRAASEVRMSRIPPASEYARSLMEAMNRSYEEHLPLQPQVPAPELGSPGSSTRPTNGRMPLKQIYMSQPRIVESERSVSGAHTTRPTFGENPAPLLPRPRFQYEDPQLDEVPAPQKKLEDAVASIAAVHRTYRKTYAEAEALRAEAEECFKEVEVLRYRIAQEKAMRLRAMKYFAWWQNKSPWFTDEQLYDHEFKTVTTRDGIIMEIDSDEDEADYVDLMKAPARSCDSKTQSAPLIPEGKGKKGHNVPVKVLKQMAAAYGGPLERQESFIVQTNRKRSRDPAEQEERATSPRKRARNVVGPKATGIHRGRQTGISIAEDTPTNPQASGSGVPKSTASRGKKRRQDADDPETAGADSRSSKRARGMHPGSPSQTNHNTRNSSRAVQGKGKGKMTASESESEDEDRIDSESVVAILSAIVEDGEDEEDAGDDSPIKLPPSVARSPRHTPKGAENHLPRALHPSKMSTQSRSGRSGSRI</sequence>
<feature type="compositionally biased region" description="Low complexity" evidence="1">
    <location>
        <begin position="181"/>
        <end position="205"/>
    </location>
</feature>